<dbReference type="Gene3D" id="3.90.1150.10">
    <property type="entry name" value="Aspartate Aminotransferase, domain 1"/>
    <property type="match status" value="1"/>
</dbReference>
<comment type="catalytic activity">
    <reaction evidence="7 8">
        <text>L-tryptophan + H2O = indole + pyruvate + NH4(+)</text>
        <dbReference type="Rhea" id="RHEA:19553"/>
        <dbReference type="ChEBI" id="CHEBI:15361"/>
        <dbReference type="ChEBI" id="CHEBI:15377"/>
        <dbReference type="ChEBI" id="CHEBI:16881"/>
        <dbReference type="ChEBI" id="CHEBI:28938"/>
        <dbReference type="ChEBI" id="CHEBI:57912"/>
        <dbReference type="EC" id="4.1.99.1"/>
    </reaction>
</comment>
<evidence type="ECO:0000256" key="5">
    <source>
        <dbReference type="ARBA" id="ARBA00023079"/>
    </source>
</evidence>
<dbReference type="InterPro" id="IPR015424">
    <property type="entry name" value="PyrdxlP-dep_Trfase"/>
</dbReference>
<evidence type="ECO:0000256" key="4">
    <source>
        <dbReference type="ARBA" id="ARBA00022898"/>
    </source>
</evidence>
<sequence length="487" mass="52799">MNKRMPEPYRIKMVEPIRLIPEADRRSALAAAGWNPFLLRSEDVFIDLLTDSGTGAMSDRQWAGLMMGDEGYAGSRSFERLAESVQRLLGLPYTIPVHQGRGAEQILFPALVERVASDAPVFISNYHFDTTKAHAELAGARTINVLTPKATNTGEYADWKGNFDLAELEQAINQVGPANVAAVVATVTCNSAGGQPVSMANLRAVSTLARRHGVPLVLDGARYAENAWFIQQREQGYRDRGIADIAREMVGLADVFMMSAKKDGLVNIGGLCCFRDDEELFRAVQIRCIAMEGFVTYGGLAGRDMEALAVGLEEGLGQAHLDARIAQVRYLGDRLIAGGVPIQYPTGGHAVFVDAAAFAPHIPPDRFPGHALACELYLESGIRAVEIGSFLAGRDPVTGKQELSPLELLRLTIPRRSYTDAHMDYVADALIALRERADRITGVEFEYEPPMLRHFTARMRPAGQPGAGPVAVPRPAAPVVTPQPAGA</sequence>
<dbReference type="PIRSF" id="PIRSF001386">
    <property type="entry name" value="Trpase"/>
    <property type="match status" value="1"/>
</dbReference>
<dbReference type="HAMAP" id="MF_00544">
    <property type="entry name" value="Tryptophanase"/>
    <property type="match status" value="1"/>
</dbReference>
<dbReference type="RefSeq" id="WP_377542938.1">
    <property type="nucleotide sequence ID" value="NZ_JBHSBN010000003.1"/>
</dbReference>
<keyword evidence="5 8" id="KW-0823">Tryptophan catabolism</keyword>
<comment type="caution">
    <text evidence="11">The sequence shown here is derived from an EMBL/GenBank/DDBJ whole genome shotgun (WGS) entry which is preliminary data.</text>
</comment>
<evidence type="ECO:0000313" key="11">
    <source>
        <dbReference type="EMBL" id="MFC4105732.1"/>
    </source>
</evidence>
<feature type="region of interest" description="Disordered" evidence="9">
    <location>
        <begin position="462"/>
        <end position="487"/>
    </location>
</feature>
<dbReference type="InterPro" id="IPR015421">
    <property type="entry name" value="PyrdxlP-dep_Trfase_major"/>
</dbReference>
<dbReference type="Pfam" id="PF01212">
    <property type="entry name" value="Beta_elim_lyase"/>
    <property type="match status" value="1"/>
</dbReference>
<dbReference type="PANTHER" id="PTHR32325">
    <property type="entry name" value="BETA-ELIMINATING LYASE-LIKE PROTEIN-RELATED"/>
    <property type="match status" value="1"/>
</dbReference>
<keyword evidence="4 8" id="KW-0663">Pyridoxal phosphate</keyword>
<gene>
    <name evidence="8" type="primary">tnaA</name>
    <name evidence="11" type="ORF">ACFOX0_07270</name>
</gene>
<dbReference type="Gene3D" id="3.40.640.10">
    <property type="entry name" value="Type I PLP-dependent aspartate aminotransferase-like (Major domain)"/>
    <property type="match status" value="1"/>
</dbReference>
<dbReference type="EC" id="4.1.99.1" evidence="8"/>
<proteinExistence type="inferred from homology"/>
<keyword evidence="6 8" id="KW-0456">Lyase</keyword>
<evidence type="ECO:0000256" key="9">
    <source>
        <dbReference type="SAM" id="MobiDB-lite"/>
    </source>
</evidence>
<dbReference type="EMBL" id="JBHSBN010000003">
    <property type="protein sequence ID" value="MFC4105732.1"/>
    <property type="molecule type" value="Genomic_DNA"/>
</dbReference>
<dbReference type="InterPro" id="IPR011166">
    <property type="entry name" value="Beta-eliminating_lyase"/>
</dbReference>
<evidence type="ECO:0000256" key="3">
    <source>
        <dbReference type="ARBA" id="ARBA00009721"/>
    </source>
</evidence>
<feature type="domain" description="Aromatic amino acid beta-eliminating lyase/threonine aldolase" evidence="10">
    <location>
        <begin position="47"/>
        <end position="428"/>
    </location>
</feature>
<dbReference type="PANTHER" id="PTHR32325:SF4">
    <property type="entry name" value="TRYPTOPHANASE"/>
    <property type="match status" value="1"/>
</dbReference>
<dbReference type="InterPro" id="IPR013440">
    <property type="entry name" value="TNase"/>
</dbReference>
<reference evidence="12" key="1">
    <citation type="journal article" date="2019" name="Int. J. Syst. Evol. Microbiol.">
        <title>The Global Catalogue of Microorganisms (GCM) 10K type strain sequencing project: providing services to taxonomists for standard genome sequencing and annotation.</title>
        <authorList>
            <consortium name="The Broad Institute Genomics Platform"/>
            <consortium name="The Broad Institute Genome Sequencing Center for Infectious Disease"/>
            <person name="Wu L."/>
            <person name="Ma J."/>
        </authorList>
    </citation>
    <scope>NUCLEOTIDE SEQUENCE [LARGE SCALE GENOMIC DNA]</scope>
    <source>
        <strain evidence="12">2902at01</strain>
    </source>
</reference>
<dbReference type="InterPro" id="IPR001597">
    <property type="entry name" value="ArAA_b-elim_lyase/Thr_aldolase"/>
</dbReference>
<evidence type="ECO:0000259" key="10">
    <source>
        <dbReference type="Pfam" id="PF01212"/>
    </source>
</evidence>
<evidence type="ECO:0000313" key="12">
    <source>
        <dbReference type="Proteomes" id="UP001595868"/>
    </source>
</evidence>
<dbReference type="Proteomes" id="UP001595868">
    <property type="component" value="Unassembled WGS sequence"/>
</dbReference>
<dbReference type="NCBIfam" id="NF009709">
    <property type="entry name" value="PRK13238.1"/>
    <property type="match status" value="1"/>
</dbReference>
<accession>A0ABV8KI10</accession>
<keyword evidence="12" id="KW-1185">Reference proteome</keyword>
<evidence type="ECO:0000256" key="2">
    <source>
        <dbReference type="ARBA" id="ARBA00004662"/>
    </source>
</evidence>
<comment type="cofactor">
    <cofactor evidence="1 8">
        <name>pyridoxal 5'-phosphate</name>
        <dbReference type="ChEBI" id="CHEBI:597326"/>
    </cofactor>
</comment>
<dbReference type="SUPFAM" id="SSF53383">
    <property type="entry name" value="PLP-dependent transferases"/>
    <property type="match status" value="1"/>
</dbReference>
<comment type="similarity">
    <text evidence="3 8">Belongs to the beta-eliminating lyase family.</text>
</comment>
<evidence type="ECO:0000256" key="8">
    <source>
        <dbReference type="HAMAP-Rule" id="MF_00544"/>
    </source>
</evidence>
<evidence type="ECO:0000256" key="1">
    <source>
        <dbReference type="ARBA" id="ARBA00001933"/>
    </source>
</evidence>
<feature type="modified residue" description="N6-(pyridoxal phosphate)lysine" evidence="8">
    <location>
        <position position="262"/>
    </location>
</feature>
<comment type="pathway">
    <text evidence="2 8">Amino-acid degradation; L-tryptophan degradation via pyruvate pathway; indole and pyruvate from L-tryptophan: step 1/1.</text>
</comment>
<protein>
    <recommendedName>
        <fullName evidence="8">Tryptophanase</fullName>
        <ecNumber evidence="8">4.1.99.1</ecNumber>
    </recommendedName>
    <alternativeName>
        <fullName evidence="8">L-tryptophan indole-lyase</fullName>
        <shortName evidence="8">TNase</shortName>
    </alternativeName>
</protein>
<evidence type="ECO:0000256" key="6">
    <source>
        <dbReference type="ARBA" id="ARBA00023239"/>
    </source>
</evidence>
<name>A0ABV8KI10_9ACTN</name>
<organism evidence="11 12">
    <name type="scientific">Micromonospora zhanjiangensis</name>
    <dbReference type="NCBI Taxonomy" id="1522057"/>
    <lineage>
        <taxon>Bacteria</taxon>
        <taxon>Bacillati</taxon>
        <taxon>Actinomycetota</taxon>
        <taxon>Actinomycetes</taxon>
        <taxon>Micromonosporales</taxon>
        <taxon>Micromonosporaceae</taxon>
        <taxon>Micromonospora</taxon>
    </lineage>
</organism>
<evidence type="ECO:0000256" key="7">
    <source>
        <dbReference type="ARBA" id="ARBA00047962"/>
    </source>
</evidence>
<comment type="subunit">
    <text evidence="8">Homotetramer.</text>
</comment>
<dbReference type="InterPro" id="IPR015422">
    <property type="entry name" value="PyrdxlP-dep_Trfase_small"/>
</dbReference>